<comment type="caution">
    <text evidence="2">The sequence shown here is derived from an EMBL/GenBank/DDBJ whole genome shotgun (WGS) entry which is preliminary data.</text>
</comment>
<evidence type="ECO:0000313" key="3">
    <source>
        <dbReference type="Proteomes" id="UP001225134"/>
    </source>
</evidence>
<accession>A0ABT7HHN3</accession>
<feature type="coiled-coil region" evidence="1">
    <location>
        <begin position="464"/>
        <end position="491"/>
    </location>
</feature>
<organism evidence="2 3">
    <name type="scientific">Sneathia sanguinegens</name>
    <dbReference type="NCBI Taxonomy" id="40543"/>
    <lineage>
        <taxon>Bacteria</taxon>
        <taxon>Fusobacteriati</taxon>
        <taxon>Fusobacteriota</taxon>
        <taxon>Fusobacteriia</taxon>
        <taxon>Fusobacteriales</taxon>
        <taxon>Leptotrichiaceae</taxon>
        <taxon>Sneathia</taxon>
    </lineage>
</organism>
<reference evidence="2 3" key="1">
    <citation type="submission" date="2023-06" db="EMBL/GenBank/DDBJ databases">
        <title>Antibody response to the Sneathia vaginalis cytopathogenic toxin A during pregnancy.</title>
        <authorList>
            <person name="Mccoy Z.T."/>
            <person name="Serrano M.G."/>
            <person name="Spaine K."/>
            <person name="Edwards D.J."/>
            <person name="Buck G.A."/>
            <person name="Jefferson K."/>
        </authorList>
    </citation>
    <scope>NUCLEOTIDE SEQUENCE [LARGE SCALE GENOMIC DNA]</scope>
    <source>
        <strain evidence="2 3">CCUG 42621</strain>
    </source>
</reference>
<evidence type="ECO:0000313" key="2">
    <source>
        <dbReference type="EMBL" id="MDK9580026.1"/>
    </source>
</evidence>
<evidence type="ECO:0000256" key="1">
    <source>
        <dbReference type="SAM" id="Coils"/>
    </source>
</evidence>
<dbReference type="Proteomes" id="UP001225134">
    <property type="component" value="Unassembled WGS sequence"/>
</dbReference>
<keyword evidence="3" id="KW-1185">Reference proteome</keyword>
<gene>
    <name evidence="2" type="ORF">QQA45_00580</name>
</gene>
<dbReference type="EMBL" id="JASSPP010000001">
    <property type="protein sequence ID" value="MDK9580026.1"/>
    <property type="molecule type" value="Genomic_DNA"/>
</dbReference>
<proteinExistence type="predicted"/>
<feature type="coiled-coil region" evidence="1">
    <location>
        <begin position="536"/>
        <end position="634"/>
    </location>
</feature>
<protein>
    <submittedName>
        <fullName evidence="2">Uncharacterized protein</fullName>
    </submittedName>
</protein>
<sequence>MLKKTVKRGGLLDVTLFDGEIKAKKIYTTFGAKLYGTTTRIGETNNLHKVDKAVLYTKTDTDKVQVENDLYIKGYDKENVGLDKFRVEDNRSGKSNMQFESKGKIVPFDYIISPELAYNVTFAKDKKEILFAPGITFDIVKNANERLNVSGVYHFSNYNADKFSIEDLKKDIPKLAPGENKVEYFKNWELAEKRSIENGTLTGRKGSIRAVGLPTGTLYGKPILKYAFDKGYSAMLNELGEEISPKIKNLIEKDSITINDIKDLSQSDFNKLVEKFGKLNSIDALLEHFSPYIEESFEEIGLKDDEEVSSYYLTNMIPKEFRPFLKYTKIKFNTGTKQEVVDKNSKIEIPQFDIPLPVIIPDETKIKTEKKPTMSIIDDIEFAFPDDNLKDVHLLLDSKKLINSVKNIVTIKDNIIPQIEYFKEFGNNINSKEKTIDKIIYSFGEISNLAKNAMEIKKQVFSKKDDINNSLDEVIKVLENISKEEKNIEDQKDPKDVQEAINYFKERKKALKKLLDIVDNPGILATDGLTILKNKFEELGKKFELFKNNLQEKRAEREKLRTEDQLSIAENKRKRECKINPNGEACSAFTKQAEKAKKEYKRKIAEIDKKLKEIEEAKNKIENEKLQKQKEIEERISKYQAIVQSVKDFKDIENTYFKQANVILSKPLTKSIHKITDIMLKPETVENFDMFAGIHVLQTEYEHNKKEYTEKSMEKLKDIEHNSNKLAHGFNFNINYQNLKTNICANLNLDSSVYRDNEAKLDKISMLADFSYEPKYFELDAKFSLLNKNVGFDVKEYNVDYDKLSINTDVTTKLKLKTKNNKWIFRPGLRYVGDFEKISLNNGNVSATVYKRMDGKLIKKVDSPITNNKDFDNLKAGDPVDISKFSSYLFKGGYDKYFEKESVTKYKKWLKPVNVIMPTMDIVYRPIKNVDLEYNLIVPLKFVRNNFDGVMIKNSLGLTVEF</sequence>
<keyword evidence="1" id="KW-0175">Coiled coil</keyword>
<name>A0ABT7HHN3_9FUSO</name>
<dbReference type="RefSeq" id="WP_285152429.1">
    <property type="nucleotide sequence ID" value="NZ_JASSPP010000001.1"/>
</dbReference>